<feature type="domain" description="Peptidase S54 rhomboid" evidence="9">
    <location>
        <begin position="53"/>
        <end position="220"/>
    </location>
</feature>
<feature type="transmembrane region" description="Helical" evidence="8">
    <location>
        <begin position="12"/>
        <end position="30"/>
    </location>
</feature>
<evidence type="ECO:0000256" key="8">
    <source>
        <dbReference type="SAM" id="Phobius"/>
    </source>
</evidence>
<dbReference type="GO" id="GO:0004252">
    <property type="term" value="F:serine-type endopeptidase activity"/>
    <property type="evidence" value="ECO:0007669"/>
    <property type="project" value="InterPro"/>
</dbReference>
<evidence type="ECO:0000256" key="5">
    <source>
        <dbReference type="ARBA" id="ARBA00022989"/>
    </source>
</evidence>
<comment type="subcellular location">
    <subcellularLocation>
        <location evidence="1">Membrane</location>
        <topology evidence="1">Multi-pass membrane protein</topology>
    </subcellularLocation>
</comment>
<dbReference type="AlphaFoldDB" id="U2LIK0"/>
<keyword evidence="5 8" id="KW-1133">Transmembrane helix</keyword>
<dbReference type="EMBL" id="AWET01000004">
    <property type="protein sequence ID" value="ERK04283.1"/>
    <property type="molecule type" value="Genomic_DNA"/>
</dbReference>
<evidence type="ECO:0000256" key="6">
    <source>
        <dbReference type="ARBA" id="ARBA00023136"/>
    </source>
</evidence>
<accession>U2LIK0</accession>
<name>U2LIK0_9BACT</name>
<feature type="region of interest" description="Disordered" evidence="7">
    <location>
        <begin position="251"/>
        <end position="278"/>
    </location>
</feature>
<dbReference type="SUPFAM" id="SSF144091">
    <property type="entry name" value="Rhomboid-like"/>
    <property type="match status" value="1"/>
</dbReference>
<dbReference type="PATRIC" id="fig|1081904.3.peg.49"/>
<feature type="transmembrane region" description="Helical" evidence="8">
    <location>
        <begin position="142"/>
        <end position="165"/>
    </location>
</feature>
<dbReference type="InterPro" id="IPR022764">
    <property type="entry name" value="Peptidase_S54_rhomboid_dom"/>
</dbReference>
<comment type="similarity">
    <text evidence="2">Belongs to the peptidase S54 family.</text>
</comment>
<dbReference type="EC" id="3.4.21.-" evidence="11"/>
<feature type="domain" description="DUF6576" evidence="10">
    <location>
        <begin position="271"/>
        <end position="314"/>
    </location>
</feature>
<dbReference type="GO" id="GO:0016020">
    <property type="term" value="C:membrane"/>
    <property type="evidence" value="ECO:0007669"/>
    <property type="project" value="UniProtKB-SubCell"/>
</dbReference>
<dbReference type="PANTHER" id="PTHR43731">
    <property type="entry name" value="RHOMBOID PROTEASE"/>
    <property type="match status" value="1"/>
</dbReference>
<evidence type="ECO:0000259" key="9">
    <source>
        <dbReference type="Pfam" id="PF01694"/>
    </source>
</evidence>
<reference evidence="11 12" key="1">
    <citation type="submission" date="2013-08" db="EMBL/GenBank/DDBJ databases">
        <authorList>
            <person name="Durkin A.S."/>
            <person name="Haft D.R."/>
            <person name="McCorrison J."/>
            <person name="Torralba M."/>
            <person name="Gillis M."/>
            <person name="Haft D.H."/>
            <person name="Methe B."/>
            <person name="Sutton G."/>
            <person name="Nelson K.E."/>
        </authorList>
    </citation>
    <scope>NUCLEOTIDE SEQUENCE [LARGE SCALE GENOMIC DNA]</scope>
    <source>
        <strain evidence="11 12">F0068</strain>
    </source>
</reference>
<evidence type="ECO:0000256" key="2">
    <source>
        <dbReference type="ARBA" id="ARBA00009045"/>
    </source>
</evidence>
<evidence type="ECO:0000256" key="4">
    <source>
        <dbReference type="ARBA" id="ARBA00022801"/>
    </source>
</evidence>
<feature type="transmembrane region" description="Helical" evidence="8">
    <location>
        <begin position="94"/>
        <end position="121"/>
    </location>
</feature>
<proteinExistence type="inferred from homology"/>
<keyword evidence="4 11" id="KW-0378">Hydrolase</keyword>
<dbReference type="Gene3D" id="1.20.1540.10">
    <property type="entry name" value="Rhomboid-like"/>
    <property type="match status" value="1"/>
</dbReference>
<evidence type="ECO:0000313" key="11">
    <source>
        <dbReference type="EMBL" id="ERK04283.1"/>
    </source>
</evidence>
<comment type="caution">
    <text evidence="11">The sequence shown here is derived from an EMBL/GenBank/DDBJ whole genome shotgun (WGS) entry which is preliminary data.</text>
</comment>
<keyword evidence="3 8" id="KW-0812">Transmembrane</keyword>
<organism evidence="11 12">
    <name type="scientific">Hoylesella pleuritidis F0068</name>
    <dbReference type="NCBI Taxonomy" id="1081904"/>
    <lineage>
        <taxon>Bacteria</taxon>
        <taxon>Pseudomonadati</taxon>
        <taxon>Bacteroidota</taxon>
        <taxon>Bacteroidia</taxon>
        <taxon>Bacteroidales</taxon>
        <taxon>Prevotellaceae</taxon>
        <taxon>Hoylesella</taxon>
    </lineage>
</organism>
<evidence type="ECO:0000256" key="1">
    <source>
        <dbReference type="ARBA" id="ARBA00004141"/>
    </source>
</evidence>
<evidence type="ECO:0000259" key="10">
    <source>
        <dbReference type="Pfam" id="PF20216"/>
    </source>
</evidence>
<dbReference type="InterPro" id="IPR046483">
    <property type="entry name" value="DUF6576"/>
</dbReference>
<keyword evidence="12" id="KW-1185">Reference proteome</keyword>
<sequence>MIDFRMRTIPVVTKNLLICNVLAFLLMYVLRSVSGVDLNDLLGLHFLMASDFHIYQLVTYMFMHAGFEHILFNMFALWMFGCVVERVWGPQKFLFYYISCGVGAGLLQEAAQFGSIYFELYSQTPIGFSQAIEVMRANASGLNGLTTVGASGAIYAILLAFGMIFPEERIFIFPLPVPIKAKWFVCGYAAIELFSALATPGDNVAHLAHLGGMLFGFLMIRYWQRHPVAANGYGKSRGEQFFQNLRSRWEQRTGKSTDQHRPDDNTPNESDWDYNARKKDEQEEIDRILDKIRKSGYDSLTKAEKQRLFEQSNK</sequence>
<evidence type="ECO:0000313" key="12">
    <source>
        <dbReference type="Proteomes" id="UP000016600"/>
    </source>
</evidence>
<dbReference type="Pfam" id="PF01694">
    <property type="entry name" value="Rhomboid"/>
    <property type="match status" value="1"/>
</dbReference>
<feature type="compositionally biased region" description="Basic and acidic residues" evidence="7">
    <location>
        <begin position="251"/>
        <end position="264"/>
    </location>
</feature>
<dbReference type="InterPro" id="IPR050925">
    <property type="entry name" value="Rhomboid_protease_S54"/>
</dbReference>
<protein>
    <submittedName>
        <fullName evidence="11">Peptidase, S54 family</fullName>
        <ecNumber evidence="11">3.4.21.-</ecNumber>
    </submittedName>
</protein>
<dbReference type="Pfam" id="PF20216">
    <property type="entry name" value="DUF6576"/>
    <property type="match status" value="1"/>
</dbReference>
<feature type="transmembrane region" description="Helical" evidence="8">
    <location>
        <begin position="204"/>
        <end position="223"/>
    </location>
</feature>
<keyword evidence="6 8" id="KW-0472">Membrane</keyword>
<dbReference type="InterPro" id="IPR035952">
    <property type="entry name" value="Rhomboid-like_sf"/>
</dbReference>
<dbReference type="Proteomes" id="UP000016600">
    <property type="component" value="Unassembled WGS sequence"/>
</dbReference>
<gene>
    <name evidence="11" type="ORF">HMPREF1218_1013</name>
</gene>
<dbReference type="PANTHER" id="PTHR43731:SF14">
    <property type="entry name" value="PRESENILIN-ASSOCIATED RHOMBOID-LIKE PROTEIN, MITOCHONDRIAL"/>
    <property type="match status" value="1"/>
</dbReference>
<evidence type="ECO:0000256" key="3">
    <source>
        <dbReference type="ARBA" id="ARBA00022692"/>
    </source>
</evidence>
<evidence type="ECO:0000256" key="7">
    <source>
        <dbReference type="SAM" id="MobiDB-lite"/>
    </source>
</evidence>